<evidence type="ECO:0000256" key="1">
    <source>
        <dbReference type="ARBA" id="ARBA00022679"/>
    </source>
</evidence>
<dbReference type="GO" id="GO:0017136">
    <property type="term" value="F:histone deacetylase activity, NAD-dependent"/>
    <property type="evidence" value="ECO:0007669"/>
    <property type="project" value="TreeGrafter"/>
</dbReference>
<comment type="caution">
    <text evidence="3">Lacks conserved residue(s) required for the propagation of feature annotation.</text>
</comment>
<accession>A0A8X8WP01</accession>
<dbReference type="PANTHER" id="PTHR11085:SF10">
    <property type="entry name" value="NAD-DEPENDENT PROTEIN DEACYLASE SIRTUIN-5, MITOCHONDRIAL-RELATED"/>
    <property type="match status" value="1"/>
</dbReference>
<dbReference type="InterPro" id="IPR003000">
    <property type="entry name" value="Sirtuin"/>
</dbReference>
<comment type="caution">
    <text evidence="5">The sequence shown here is derived from an EMBL/GenBank/DDBJ whole genome shotgun (WGS) entry which is preliminary data.</text>
</comment>
<dbReference type="PROSITE" id="PS50305">
    <property type="entry name" value="SIRTUIN"/>
    <property type="match status" value="1"/>
</dbReference>
<reference evidence="5" key="2">
    <citation type="submission" date="2020-08" db="EMBL/GenBank/DDBJ databases">
        <title>Plant Genome Project.</title>
        <authorList>
            <person name="Zhang R.-G."/>
        </authorList>
    </citation>
    <scope>NUCLEOTIDE SEQUENCE</scope>
    <source>
        <strain evidence="5">Huo1</strain>
        <tissue evidence="5">Leaf</tissue>
    </source>
</reference>
<evidence type="ECO:0000313" key="6">
    <source>
        <dbReference type="Proteomes" id="UP000298416"/>
    </source>
</evidence>
<keyword evidence="2" id="KW-0520">NAD</keyword>
<sequence>MKMKRTGRGALDTDWLLCNLQIQLQTIDGFHLFSVTIIQWHLCTFPSFLKLSTWTMQKIETIRSISVNKETFWKPRMISFRGSLSFVRTYRITPTGAAMENKELPSNYLKDKMMVPNANPPGDEDVNLLSLCSSREGRNGVDSKLVVLTGAGISTESGIPDYRSPNGAYSTGFRPITHQEFMRSSRARRRYWARSYAGWRKFTTAQPGPAHIALASLEKAGRVKFMMTQNVDRLHHRAGSNPLELHGTVYVVACTNCGFSLSRSSFQDQVKALNPKVAFD</sequence>
<dbReference type="InterPro" id="IPR026590">
    <property type="entry name" value="Ssirtuin_cat_dom"/>
</dbReference>
<dbReference type="InterPro" id="IPR050134">
    <property type="entry name" value="NAD-dep_sirtuin_deacylases"/>
</dbReference>
<dbReference type="GO" id="GO:0070403">
    <property type="term" value="F:NAD+ binding"/>
    <property type="evidence" value="ECO:0007669"/>
    <property type="project" value="InterPro"/>
</dbReference>
<feature type="domain" description="Deacetylase sirtuin-type" evidence="4">
    <location>
        <begin position="121"/>
        <end position="280"/>
    </location>
</feature>
<dbReference type="SUPFAM" id="SSF52467">
    <property type="entry name" value="DHS-like NAD/FAD-binding domain"/>
    <property type="match status" value="1"/>
</dbReference>
<keyword evidence="6" id="KW-1185">Reference proteome</keyword>
<dbReference type="InterPro" id="IPR029035">
    <property type="entry name" value="DHS-like_NAD/FAD-binding_dom"/>
</dbReference>
<reference evidence="5" key="1">
    <citation type="submission" date="2018-01" db="EMBL/GenBank/DDBJ databases">
        <authorList>
            <person name="Mao J.F."/>
        </authorList>
    </citation>
    <scope>NUCLEOTIDE SEQUENCE</scope>
    <source>
        <strain evidence="5">Huo1</strain>
        <tissue evidence="5">Leaf</tissue>
    </source>
</reference>
<evidence type="ECO:0000259" key="4">
    <source>
        <dbReference type="PROSITE" id="PS50305"/>
    </source>
</evidence>
<dbReference type="AlphaFoldDB" id="A0A8X8WP01"/>
<evidence type="ECO:0000256" key="2">
    <source>
        <dbReference type="ARBA" id="ARBA00023027"/>
    </source>
</evidence>
<organism evidence="5">
    <name type="scientific">Salvia splendens</name>
    <name type="common">Scarlet sage</name>
    <dbReference type="NCBI Taxonomy" id="180675"/>
    <lineage>
        <taxon>Eukaryota</taxon>
        <taxon>Viridiplantae</taxon>
        <taxon>Streptophyta</taxon>
        <taxon>Embryophyta</taxon>
        <taxon>Tracheophyta</taxon>
        <taxon>Spermatophyta</taxon>
        <taxon>Magnoliopsida</taxon>
        <taxon>eudicotyledons</taxon>
        <taxon>Gunneridae</taxon>
        <taxon>Pentapetalae</taxon>
        <taxon>asterids</taxon>
        <taxon>lamiids</taxon>
        <taxon>Lamiales</taxon>
        <taxon>Lamiaceae</taxon>
        <taxon>Nepetoideae</taxon>
        <taxon>Mentheae</taxon>
        <taxon>Salviinae</taxon>
        <taxon>Salvia</taxon>
        <taxon>Salvia subgen. Calosphace</taxon>
        <taxon>core Calosphace</taxon>
    </lineage>
</organism>
<evidence type="ECO:0000256" key="3">
    <source>
        <dbReference type="PROSITE-ProRule" id="PRU00236"/>
    </source>
</evidence>
<dbReference type="PANTHER" id="PTHR11085">
    <property type="entry name" value="NAD-DEPENDENT PROTEIN DEACYLASE SIRTUIN-5, MITOCHONDRIAL-RELATED"/>
    <property type="match status" value="1"/>
</dbReference>
<dbReference type="EMBL" id="PNBA02000015">
    <property type="protein sequence ID" value="KAG6398543.1"/>
    <property type="molecule type" value="Genomic_DNA"/>
</dbReference>
<evidence type="ECO:0000313" key="5">
    <source>
        <dbReference type="EMBL" id="KAG6398543.1"/>
    </source>
</evidence>
<name>A0A8X8WP01_SALSN</name>
<gene>
    <name evidence="5" type="ORF">SASPL_140008</name>
</gene>
<dbReference type="Pfam" id="PF02146">
    <property type="entry name" value="SIR2"/>
    <property type="match status" value="1"/>
</dbReference>
<keyword evidence="1" id="KW-0808">Transferase</keyword>
<proteinExistence type="predicted"/>
<protein>
    <recommendedName>
        <fullName evidence="4">Deacetylase sirtuin-type domain-containing protein</fullName>
    </recommendedName>
</protein>
<dbReference type="Gene3D" id="3.40.50.1220">
    <property type="entry name" value="TPP-binding domain"/>
    <property type="match status" value="1"/>
</dbReference>
<dbReference type="Proteomes" id="UP000298416">
    <property type="component" value="Unassembled WGS sequence"/>
</dbReference>